<gene>
    <name evidence="1" type="ORF">EPI11_16540</name>
</gene>
<dbReference type="RefSeq" id="WP_128391094.1">
    <property type="nucleotide sequence ID" value="NZ_SBII01000013.1"/>
</dbReference>
<reference evidence="1 2" key="1">
    <citation type="submission" date="2019-01" db="EMBL/GenBank/DDBJ databases">
        <title>Flavobacterium sp. nov.,isolated from freshwater.</title>
        <authorList>
            <person name="Zhang R."/>
            <person name="Du Z.-J."/>
        </authorList>
    </citation>
    <scope>NUCLEOTIDE SEQUENCE [LARGE SCALE GENOMIC DNA]</scope>
    <source>
        <strain evidence="1 2">1E403</strain>
    </source>
</reference>
<proteinExistence type="predicted"/>
<protein>
    <submittedName>
        <fullName evidence="1">Uncharacterized protein</fullName>
    </submittedName>
</protein>
<dbReference type="EMBL" id="SBII01000013">
    <property type="protein sequence ID" value="RWW92230.1"/>
    <property type="molecule type" value="Genomic_DNA"/>
</dbReference>
<accession>A0A444GMI4</accession>
<name>A0A444GMI4_9FLAO</name>
<comment type="caution">
    <text evidence="1">The sequence shown here is derived from an EMBL/GenBank/DDBJ whole genome shotgun (WGS) entry which is preliminary data.</text>
</comment>
<evidence type="ECO:0000313" key="2">
    <source>
        <dbReference type="Proteomes" id="UP000287527"/>
    </source>
</evidence>
<sequence length="92" mass="10889">MAINYEDLEDRFNCACDDAVKELSIRYDSDYRSQGPGKLNSFLEVIQWHFDNVETGFIEQNVLVRDDEAFRRIKTIARTFAKRCIDDYSKLR</sequence>
<dbReference type="Proteomes" id="UP000287527">
    <property type="component" value="Unassembled WGS sequence"/>
</dbReference>
<evidence type="ECO:0000313" key="1">
    <source>
        <dbReference type="EMBL" id="RWW92230.1"/>
    </source>
</evidence>
<keyword evidence="2" id="KW-1185">Reference proteome</keyword>
<organism evidence="1 2">
    <name type="scientific">Flavobacterium cerinum</name>
    <dbReference type="NCBI Taxonomy" id="2502784"/>
    <lineage>
        <taxon>Bacteria</taxon>
        <taxon>Pseudomonadati</taxon>
        <taxon>Bacteroidota</taxon>
        <taxon>Flavobacteriia</taxon>
        <taxon>Flavobacteriales</taxon>
        <taxon>Flavobacteriaceae</taxon>
        <taxon>Flavobacterium</taxon>
    </lineage>
</organism>
<dbReference type="OrthoDB" id="1362189at2"/>
<dbReference type="AlphaFoldDB" id="A0A444GMI4"/>